<dbReference type="GO" id="GO:0003824">
    <property type="term" value="F:catalytic activity"/>
    <property type="evidence" value="ECO:0007669"/>
    <property type="project" value="InterPro"/>
</dbReference>
<dbReference type="PANTHER" id="PTHR11895">
    <property type="entry name" value="TRANSAMIDASE"/>
    <property type="match status" value="1"/>
</dbReference>
<dbReference type="Gene3D" id="3.90.1300.10">
    <property type="entry name" value="Amidase signature (AS) domain"/>
    <property type="match status" value="1"/>
</dbReference>
<dbReference type="RefSeq" id="WP_213170672.1">
    <property type="nucleotide sequence ID" value="NZ_CP070496.1"/>
</dbReference>
<reference evidence="3" key="1">
    <citation type="submission" date="2021-02" db="EMBL/GenBank/DDBJ databases">
        <title>Natronoglycomyces albus gen. nov., sp. nov, a haloalkaliphilic actinobacterium from a soda solonchak soil.</title>
        <authorList>
            <person name="Sorokin D.Y."/>
            <person name="Khijniak T.V."/>
            <person name="Zakharycheva A.P."/>
            <person name="Boueva O.V."/>
            <person name="Ariskina E.V."/>
            <person name="Hahnke R.L."/>
            <person name="Bunk B."/>
            <person name="Sproer C."/>
            <person name="Schumann P."/>
            <person name="Evtushenko L.I."/>
            <person name="Kublanov I.V."/>
        </authorList>
    </citation>
    <scope>NUCLEOTIDE SEQUENCE</scope>
    <source>
        <strain evidence="3">DSM 106290</strain>
    </source>
</reference>
<dbReference type="Pfam" id="PF01425">
    <property type="entry name" value="Amidase"/>
    <property type="match status" value="1"/>
</dbReference>
<sequence length="457" mass="48033">MSWSGVTARQIARAVRRGDADAAAVVDQHLQPIEENPHLAGALTHMRTIDALAEAATVDDLPDLSSLPLAGVPVVVCEQIGITGLAPRLGSHSSVLPIHEVDHEAVQRLRGAGAIIIGTGRSSELALWPTTEDGRHLLRNPWRSDRGVGGPSGGTALAVAGAAVPIGVGLDGPGTAGGVRTSAAACGLFGFSPEHEPATADMEATRWLGGMVGILATTVDDVKLGYAALSRRHARPSAELGRLRVAASNAQVLPLPTTVDHEATQALLNTVRLLTDAGHDTARANPKFGPRLAGASSGAWTAAAYLRAERAQSDRLQRRTRRLVALGERTFLRGYFGGVLGDGARVRQHLEDWFADHDYDILMTPGMPSPPPAAQAWSREGLRANLRHTAAAAAFTAPFALSGLPALVVPVGTRGDGLPATVQLVAPPGGTDRLFDLAAQLWAQLRPRRYSTAIKWK</sequence>
<keyword evidence="4" id="KW-1185">Reference proteome</keyword>
<dbReference type="InterPro" id="IPR036928">
    <property type="entry name" value="AS_sf"/>
</dbReference>
<dbReference type="Proteomes" id="UP000662939">
    <property type="component" value="Chromosome"/>
</dbReference>
<comment type="similarity">
    <text evidence="1">Belongs to the amidase family.</text>
</comment>
<dbReference type="InterPro" id="IPR023631">
    <property type="entry name" value="Amidase_dom"/>
</dbReference>
<dbReference type="PANTHER" id="PTHR11895:SF7">
    <property type="entry name" value="GLUTAMYL-TRNA(GLN) AMIDOTRANSFERASE SUBUNIT A, MITOCHONDRIAL"/>
    <property type="match status" value="1"/>
</dbReference>
<dbReference type="EMBL" id="CP070496">
    <property type="protein sequence ID" value="QSB04676.1"/>
    <property type="molecule type" value="Genomic_DNA"/>
</dbReference>
<evidence type="ECO:0000313" key="3">
    <source>
        <dbReference type="EMBL" id="QSB04676.1"/>
    </source>
</evidence>
<dbReference type="SUPFAM" id="SSF75304">
    <property type="entry name" value="Amidase signature (AS) enzymes"/>
    <property type="match status" value="1"/>
</dbReference>
<gene>
    <name evidence="3" type="ORF">JQS30_12975</name>
</gene>
<evidence type="ECO:0000313" key="4">
    <source>
        <dbReference type="Proteomes" id="UP000662939"/>
    </source>
</evidence>
<evidence type="ECO:0000256" key="1">
    <source>
        <dbReference type="ARBA" id="ARBA00009199"/>
    </source>
</evidence>
<dbReference type="AlphaFoldDB" id="A0A895XQ53"/>
<evidence type="ECO:0000259" key="2">
    <source>
        <dbReference type="Pfam" id="PF01425"/>
    </source>
</evidence>
<accession>A0A895XQ53</accession>
<name>A0A895XQ53_9ACTN</name>
<dbReference type="KEGG" id="nav:JQS30_12975"/>
<dbReference type="InterPro" id="IPR000120">
    <property type="entry name" value="Amidase"/>
</dbReference>
<feature type="domain" description="Amidase" evidence="2">
    <location>
        <begin position="26"/>
        <end position="430"/>
    </location>
</feature>
<organism evidence="3 4">
    <name type="scientific">Natronoglycomyces albus</name>
    <dbReference type="NCBI Taxonomy" id="2811108"/>
    <lineage>
        <taxon>Bacteria</taxon>
        <taxon>Bacillati</taxon>
        <taxon>Actinomycetota</taxon>
        <taxon>Actinomycetes</taxon>
        <taxon>Glycomycetales</taxon>
        <taxon>Glycomycetaceae</taxon>
        <taxon>Natronoglycomyces</taxon>
    </lineage>
</organism>
<proteinExistence type="inferred from homology"/>
<protein>
    <recommendedName>
        <fullName evidence="2">Amidase domain-containing protein</fullName>
    </recommendedName>
</protein>